<dbReference type="Proteomes" id="UP000219193">
    <property type="component" value="Unassembled WGS sequence"/>
</dbReference>
<evidence type="ECO:0000259" key="2">
    <source>
        <dbReference type="Pfam" id="PF13439"/>
    </source>
</evidence>
<dbReference type="Pfam" id="PF00534">
    <property type="entry name" value="Glycos_transf_1"/>
    <property type="match status" value="1"/>
</dbReference>
<evidence type="ECO:0000259" key="1">
    <source>
        <dbReference type="Pfam" id="PF00534"/>
    </source>
</evidence>
<dbReference type="CDD" id="cd03801">
    <property type="entry name" value="GT4_PimA-like"/>
    <property type="match status" value="1"/>
</dbReference>
<dbReference type="RefSeq" id="WP_097054370.1">
    <property type="nucleotide sequence ID" value="NZ_OCMF01000001.1"/>
</dbReference>
<feature type="domain" description="Glycosyltransferase subfamily 4-like N-terminal" evidence="2">
    <location>
        <begin position="19"/>
        <end position="157"/>
    </location>
</feature>
<dbReference type="Gene3D" id="3.40.50.2000">
    <property type="entry name" value="Glycogen Phosphorylase B"/>
    <property type="match status" value="2"/>
</dbReference>
<sequence length="355" mass="40451">MKILFLFTYNKGLLSDFFMDLGQQLIEDGHEVKVYSLKEHPGRYKVGSIEIIVEKKGGYGSDYFRIFRSINEISPDVIISNFSYANPSMLAGKILKIKRNIVWVHSLKKHGDPGHYVIMIKRQFYKLADKIIVNSCILEKELKEVFHVKGSKIIPIPFWSNIQEVKPNLIAIGETSDQFLIGCPGRFTIIKNQQVIITALASAKANASKELKFYLAGDGPNRKNLEMQVSKLNLGEEVNFLGVLSAGQMVDFYKKMDLIVLPSLFESFGLVFIEALSLGIPVLVSDRFGALDFVNKENKDVKEILFDPEDPEALANKISDIVGQKRIDRDFYKTLYTEHFKKEKIYREVLDVLIE</sequence>
<dbReference type="SUPFAM" id="SSF53756">
    <property type="entry name" value="UDP-Glycosyltransferase/glycogen phosphorylase"/>
    <property type="match status" value="1"/>
</dbReference>
<dbReference type="GO" id="GO:0016757">
    <property type="term" value="F:glycosyltransferase activity"/>
    <property type="evidence" value="ECO:0007669"/>
    <property type="project" value="InterPro"/>
</dbReference>
<feature type="domain" description="Glycosyl transferase family 1" evidence="1">
    <location>
        <begin position="174"/>
        <end position="330"/>
    </location>
</feature>
<name>A0A285X1E4_9FLAO</name>
<dbReference type="AlphaFoldDB" id="A0A285X1E4"/>
<dbReference type="EMBL" id="OCMF01000001">
    <property type="protein sequence ID" value="SOC78554.1"/>
    <property type="molecule type" value="Genomic_DNA"/>
</dbReference>
<dbReference type="Pfam" id="PF13439">
    <property type="entry name" value="Glyco_transf_4"/>
    <property type="match status" value="1"/>
</dbReference>
<evidence type="ECO:0000313" key="3">
    <source>
        <dbReference type="EMBL" id="SOC78554.1"/>
    </source>
</evidence>
<dbReference type="PANTHER" id="PTHR12526">
    <property type="entry name" value="GLYCOSYLTRANSFERASE"/>
    <property type="match status" value="1"/>
</dbReference>
<accession>A0A285X1E4</accession>
<protein>
    <submittedName>
        <fullName evidence="3">Glycosyltransferase involved in cell wall bisynthesis</fullName>
    </submittedName>
</protein>
<reference evidence="4" key="1">
    <citation type="submission" date="2017-09" db="EMBL/GenBank/DDBJ databases">
        <authorList>
            <person name="Varghese N."/>
            <person name="Submissions S."/>
        </authorList>
    </citation>
    <scope>NUCLEOTIDE SEQUENCE [LARGE SCALE GENOMIC DNA]</scope>
    <source>
        <strain evidence="4">CGMCC 1.12641</strain>
    </source>
</reference>
<evidence type="ECO:0000313" key="4">
    <source>
        <dbReference type="Proteomes" id="UP000219193"/>
    </source>
</evidence>
<proteinExistence type="predicted"/>
<dbReference type="OrthoDB" id="9811239at2"/>
<gene>
    <name evidence="3" type="ORF">SAMN06296241_0064</name>
</gene>
<keyword evidence="4" id="KW-1185">Reference proteome</keyword>
<dbReference type="InterPro" id="IPR028098">
    <property type="entry name" value="Glyco_trans_4-like_N"/>
</dbReference>
<keyword evidence="3" id="KW-0808">Transferase</keyword>
<dbReference type="InterPro" id="IPR001296">
    <property type="entry name" value="Glyco_trans_1"/>
</dbReference>
<organism evidence="3 4">
    <name type="scientific">Salinimicrobium sediminis</name>
    <dbReference type="NCBI Taxonomy" id="1343891"/>
    <lineage>
        <taxon>Bacteria</taxon>
        <taxon>Pseudomonadati</taxon>
        <taxon>Bacteroidota</taxon>
        <taxon>Flavobacteriia</taxon>
        <taxon>Flavobacteriales</taxon>
        <taxon>Flavobacteriaceae</taxon>
        <taxon>Salinimicrobium</taxon>
    </lineage>
</organism>
<dbReference type="PANTHER" id="PTHR12526:SF638">
    <property type="entry name" value="SPORE COAT PROTEIN SA"/>
    <property type="match status" value="1"/>
</dbReference>